<dbReference type="OrthoDB" id="1100563at2"/>
<comment type="caution">
    <text evidence="1">The sequence shown here is derived from an EMBL/GenBank/DDBJ whole genome shotgun (WGS) entry which is preliminary data.</text>
</comment>
<evidence type="ECO:0000313" key="1">
    <source>
        <dbReference type="EMBL" id="TWF39574.1"/>
    </source>
</evidence>
<dbReference type="RefSeq" id="WP_145670775.1">
    <property type="nucleotide sequence ID" value="NZ_VIWO01000005.1"/>
</dbReference>
<accession>A0A561PN90</accession>
<protein>
    <submittedName>
        <fullName evidence="1">Uncharacterized protein</fullName>
    </submittedName>
</protein>
<organism evidence="1 2">
    <name type="scientific">Chitinophaga polysaccharea</name>
    <dbReference type="NCBI Taxonomy" id="1293035"/>
    <lineage>
        <taxon>Bacteria</taxon>
        <taxon>Pseudomonadati</taxon>
        <taxon>Bacteroidota</taxon>
        <taxon>Chitinophagia</taxon>
        <taxon>Chitinophagales</taxon>
        <taxon>Chitinophagaceae</taxon>
        <taxon>Chitinophaga</taxon>
    </lineage>
</organism>
<sequence>MQLLLSARRSSKESKRNKAELQRLKHKPQIFGILPEKQKQVTTSTEGLGIRLGNSNATHKIINVCNSYCDSYAKAHPPIEELLHTNQNVQVQIIFVATTETGDRRTAPVRHLLAIADKGIESLTRQALDDWYSADKRDYEAFTAKYPMNEELEQQNTKIEGMLACTSTWMLLVHLHFLLTAINYQTYIM</sequence>
<proteinExistence type="predicted"/>
<evidence type="ECO:0000313" key="2">
    <source>
        <dbReference type="Proteomes" id="UP000320811"/>
    </source>
</evidence>
<keyword evidence="2" id="KW-1185">Reference proteome</keyword>
<dbReference type="EMBL" id="VIWO01000005">
    <property type="protein sequence ID" value="TWF39574.1"/>
    <property type="molecule type" value="Genomic_DNA"/>
</dbReference>
<reference evidence="1 2" key="1">
    <citation type="submission" date="2019-06" db="EMBL/GenBank/DDBJ databases">
        <title>Sorghum-associated microbial communities from plants grown in Nebraska, USA.</title>
        <authorList>
            <person name="Schachtman D."/>
        </authorList>
    </citation>
    <scope>NUCLEOTIDE SEQUENCE [LARGE SCALE GENOMIC DNA]</scope>
    <source>
        <strain evidence="1 2">1209</strain>
    </source>
</reference>
<name>A0A561PN90_9BACT</name>
<dbReference type="Proteomes" id="UP000320811">
    <property type="component" value="Unassembled WGS sequence"/>
</dbReference>
<dbReference type="AlphaFoldDB" id="A0A561PN90"/>
<gene>
    <name evidence="1" type="ORF">FHW36_10511</name>
</gene>